<dbReference type="STRING" id="1765655.AMR74_05230"/>
<dbReference type="PANTHER" id="PTHR43586:SF8">
    <property type="entry name" value="CYSTEINE DESULFURASE 1, CHLOROPLASTIC"/>
    <property type="match status" value="1"/>
</dbReference>
<evidence type="ECO:0000313" key="3">
    <source>
        <dbReference type="EMBL" id="KOX96835.1"/>
    </source>
</evidence>
<keyword evidence="1" id="KW-0663">Pyridoxal phosphate</keyword>
<dbReference type="PANTHER" id="PTHR43586">
    <property type="entry name" value="CYSTEINE DESULFURASE"/>
    <property type="match status" value="1"/>
</dbReference>
<dbReference type="Proteomes" id="UP000037747">
    <property type="component" value="Unassembled WGS sequence"/>
</dbReference>
<feature type="domain" description="Aminotransferase class V" evidence="2">
    <location>
        <begin position="31"/>
        <end position="372"/>
    </location>
</feature>
<dbReference type="AlphaFoldDB" id="A0A0M9ASE0"/>
<reference evidence="3 4" key="1">
    <citation type="submission" date="2015-08" db="EMBL/GenBank/DDBJ databases">
        <title>Genomes of Isolates from Cabo Rojo, PR.</title>
        <authorList>
            <person name="Sanchez-Nieves R.L."/>
            <person name="Montalvo-Rodriguez R."/>
        </authorList>
    </citation>
    <scope>NUCLEOTIDE SEQUENCE [LARGE SCALE GENOMIC DNA]</scope>
    <source>
        <strain evidence="3 4">5</strain>
    </source>
</reference>
<comment type="caution">
    <text evidence="3">The sequence shown here is derived from an EMBL/GenBank/DDBJ whole genome shotgun (WGS) entry which is preliminary data.</text>
</comment>
<protein>
    <submittedName>
        <fullName evidence="3">Cysteine desulfurase</fullName>
    </submittedName>
</protein>
<evidence type="ECO:0000313" key="4">
    <source>
        <dbReference type="Proteomes" id="UP000037747"/>
    </source>
</evidence>
<evidence type="ECO:0000259" key="2">
    <source>
        <dbReference type="Pfam" id="PF00266"/>
    </source>
</evidence>
<gene>
    <name evidence="3" type="ORF">AMR74_05230</name>
</gene>
<dbReference type="InterPro" id="IPR015424">
    <property type="entry name" value="PyrdxlP-dep_Trfase"/>
</dbReference>
<dbReference type="Gene3D" id="3.40.640.10">
    <property type="entry name" value="Type I PLP-dependent aspartate aminotransferase-like (Major domain)"/>
    <property type="match status" value="1"/>
</dbReference>
<dbReference type="PATRIC" id="fig|1705389.3.peg.2994"/>
<dbReference type="RefSeq" id="WP_053771020.1">
    <property type="nucleotide sequence ID" value="NZ_LIST01000002.1"/>
</dbReference>
<dbReference type="EMBL" id="LIST01000002">
    <property type="protein sequence ID" value="KOX96835.1"/>
    <property type="molecule type" value="Genomic_DNA"/>
</dbReference>
<dbReference type="SUPFAM" id="SSF53383">
    <property type="entry name" value="PLP-dependent transferases"/>
    <property type="match status" value="1"/>
</dbReference>
<keyword evidence="4" id="KW-1185">Reference proteome</keyword>
<dbReference type="OrthoDB" id="9577at2157"/>
<name>A0A0M9ASE0_9EURY</name>
<accession>A0A0M9ASE0</accession>
<proteinExistence type="predicted"/>
<dbReference type="InterPro" id="IPR015422">
    <property type="entry name" value="PyrdxlP-dep_Trfase_small"/>
</dbReference>
<dbReference type="Pfam" id="PF00266">
    <property type="entry name" value="Aminotran_5"/>
    <property type="match status" value="1"/>
</dbReference>
<dbReference type="InterPro" id="IPR015421">
    <property type="entry name" value="PyrdxlP-dep_Trfase_major"/>
</dbReference>
<evidence type="ECO:0000256" key="1">
    <source>
        <dbReference type="ARBA" id="ARBA00022898"/>
    </source>
</evidence>
<dbReference type="InterPro" id="IPR000192">
    <property type="entry name" value="Aminotrans_V_dom"/>
</dbReference>
<sequence length="380" mass="41114">MRTIRLDDDGMTPRELRADVPALGDAAYFNFGAHGPSPEYVVEAAASFVEDHEYGSATTDPYERAFETYDRVRERIAAFVGADPEEIALTESTTDGINRVAGAIDWEPGDVVVRTDLEHPAGVLPWRRLEREGVEVRVLETEDGRLDRDEYAAAVADARLVCFSAITWTHGTRLPVADLVEVANDAGAFTLVDAVQSPGQMRMDVHEWGADAVAAAGHKWTLGPWGAGFLYVDRDAAADLAPRAVGYRSVADPTGDEIEFKPAAGRFEIGTTTAAAHVGLVEALDAIDAVGLDAIESRIESLTDRLKAGVPDDRLLSPRAYESGLVTIDVDDPDATVERLGEEDVVVRSLPHPNGVRVSVHAVSTETEVDRLLDALESEW</sequence>
<organism evidence="3 4">
    <name type="scientific">Halorubrum tropicale</name>
    <dbReference type="NCBI Taxonomy" id="1765655"/>
    <lineage>
        <taxon>Archaea</taxon>
        <taxon>Methanobacteriati</taxon>
        <taxon>Methanobacteriota</taxon>
        <taxon>Stenosarchaea group</taxon>
        <taxon>Halobacteria</taxon>
        <taxon>Halobacteriales</taxon>
        <taxon>Haloferacaceae</taxon>
        <taxon>Halorubrum</taxon>
    </lineage>
</organism>
<dbReference type="Gene3D" id="3.90.1150.10">
    <property type="entry name" value="Aspartate Aminotransferase, domain 1"/>
    <property type="match status" value="1"/>
</dbReference>